<evidence type="ECO:0000313" key="3">
    <source>
        <dbReference type="Proteomes" id="UP000580568"/>
    </source>
</evidence>
<keyword evidence="1" id="KW-1133">Transmembrane helix</keyword>
<evidence type="ECO:0000313" key="2">
    <source>
        <dbReference type="EMBL" id="GFP76437.1"/>
    </source>
</evidence>
<proteinExistence type="predicted"/>
<keyword evidence="3" id="KW-1185">Reference proteome</keyword>
<organism evidence="2 3">
    <name type="scientific">Clostridium fungisolvens</name>
    <dbReference type="NCBI Taxonomy" id="1604897"/>
    <lineage>
        <taxon>Bacteria</taxon>
        <taxon>Bacillati</taxon>
        <taxon>Bacillota</taxon>
        <taxon>Clostridia</taxon>
        <taxon>Eubacteriales</taxon>
        <taxon>Clostridiaceae</taxon>
        <taxon>Clostridium</taxon>
    </lineage>
</organism>
<dbReference type="Proteomes" id="UP000580568">
    <property type="component" value="Unassembled WGS sequence"/>
</dbReference>
<reference evidence="2 3" key="1">
    <citation type="submission" date="2020-07" db="EMBL/GenBank/DDBJ databases">
        <title>A new beta-1,3-glucan-decomposing anaerobic bacterium isolated from anoxic soil subjected to biological soil disinfestation.</title>
        <authorList>
            <person name="Ueki A."/>
            <person name="Tonouchi A."/>
        </authorList>
    </citation>
    <scope>NUCLEOTIDE SEQUENCE [LARGE SCALE GENOMIC DNA]</scope>
    <source>
        <strain evidence="2 3">TW1</strain>
    </source>
</reference>
<dbReference type="AlphaFoldDB" id="A0A6V8SGY5"/>
<feature type="transmembrane region" description="Helical" evidence="1">
    <location>
        <begin position="119"/>
        <end position="139"/>
    </location>
</feature>
<dbReference type="EMBL" id="BLZR01000001">
    <property type="protein sequence ID" value="GFP76437.1"/>
    <property type="molecule type" value="Genomic_DNA"/>
</dbReference>
<accession>A0A6V8SGY5</accession>
<name>A0A6V8SGY5_9CLOT</name>
<gene>
    <name evidence="2" type="ORF">bsdtw1_02540</name>
</gene>
<keyword evidence="1" id="KW-0472">Membrane</keyword>
<keyword evidence="1" id="KW-0812">Transmembrane</keyword>
<feature type="transmembrane region" description="Helical" evidence="1">
    <location>
        <begin position="95"/>
        <end position="113"/>
    </location>
</feature>
<evidence type="ECO:0000256" key="1">
    <source>
        <dbReference type="SAM" id="Phobius"/>
    </source>
</evidence>
<sequence length="314" mass="35851">MMLFGVTLSKRYTFKQKKIFLSETHQYFQNLDYEISYQNNKSKLKSVTNMVIGELDKANVVVVCAYDTPSSVLLPNYLYYPFNIKKNLAQENINLVLQFVLMGLCFSAIYFLVSPFNTFSSIGKIIVSLLCGILGFIAYKLMQGSANKVNFNRSSASVALIGKLAEELKGNNDIAFVLLDQNINSYEGLKLLKKELKNSRKLILYLDCLAYGTYLVCAHNEKMKETADQLIYHLKPLNIINKTYKPERYEETMLKFSTNMLVLTNGEIINEQLAVKNTRSRKDYQLDIKRLESIEKGLGAFLVEVKKCAISHVQ</sequence>
<protein>
    <submittedName>
        <fullName evidence="2">Uncharacterized protein</fullName>
    </submittedName>
</protein>
<comment type="caution">
    <text evidence="2">The sequence shown here is derived from an EMBL/GenBank/DDBJ whole genome shotgun (WGS) entry which is preliminary data.</text>
</comment>